<keyword evidence="2" id="KW-1185">Reference proteome</keyword>
<proteinExistence type="predicted"/>
<organism evidence="1 2">
    <name type="scientific">Klebsiella pneumoniae IS43</name>
    <dbReference type="NCBI Taxonomy" id="1432552"/>
    <lineage>
        <taxon>Bacteria</taxon>
        <taxon>Pseudomonadati</taxon>
        <taxon>Pseudomonadota</taxon>
        <taxon>Gammaproteobacteria</taxon>
        <taxon>Enterobacterales</taxon>
        <taxon>Enterobacteriaceae</taxon>
        <taxon>Klebsiella/Raoultella group</taxon>
        <taxon>Klebsiella</taxon>
        <taxon>Klebsiella pneumoniae complex</taxon>
    </lineage>
</organism>
<dbReference type="Proteomes" id="UP000019183">
    <property type="component" value="Unassembled WGS sequence"/>
</dbReference>
<evidence type="ECO:0000313" key="2">
    <source>
        <dbReference type="Proteomes" id="UP000019183"/>
    </source>
</evidence>
<dbReference type="EMBL" id="CBWK010000418">
    <property type="protein sequence ID" value="CDL09955.1"/>
    <property type="molecule type" value="Genomic_DNA"/>
</dbReference>
<evidence type="ECO:0000313" key="1">
    <source>
        <dbReference type="EMBL" id="CDL09955.1"/>
    </source>
</evidence>
<reference evidence="1" key="1">
    <citation type="submission" date="2013-10" db="EMBL/GenBank/DDBJ databases">
        <title>Antibiotic resistance diversity of beta-lactamase producers in the General Hospital Vienna.</title>
        <authorList>
            <person name="Barisic I."/>
            <person name="Mitteregger D."/>
            <person name="Hirschl A.M."/>
            <person name="Noehammer C."/>
            <person name="Wiesinger-Mayr H."/>
        </authorList>
    </citation>
    <scope>NUCLEOTIDE SEQUENCE [LARGE SCALE GENOMIC DNA]</scope>
    <source>
        <strain evidence="1">IS43</strain>
    </source>
</reference>
<accession>W1DMJ7</accession>
<protein>
    <submittedName>
        <fullName evidence="1">Uncharacterized protein</fullName>
    </submittedName>
</protein>
<sequence length="61" mass="6824">MSIPDSFDVSWMAKEQATETLGQSVDYRLHSAVMAAVRDHLNVNCGRHTVVQHGIRSKEGR</sequence>
<dbReference type="AlphaFoldDB" id="W1DMJ7"/>
<comment type="caution">
    <text evidence="1">The sequence shown here is derived from an EMBL/GenBank/DDBJ whole genome shotgun (WGS) entry which is preliminary data.</text>
</comment>
<name>W1DMJ7_KLEPN</name>